<gene>
    <name evidence="2" type="ORF">Cvel_8931.t3.CR1</name>
</gene>
<feature type="compositionally biased region" description="Pro residues" evidence="1">
    <location>
        <begin position="1351"/>
        <end position="1363"/>
    </location>
</feature>
<feature type="compositionally biased region" description="Basic and acidic residues" evidence="1">
    <location>
        <begin position="720"/>
        <end position="746"/>
    </location>
</feature>
<feature type="compositionally biased region" description="Basic and acidic residues" evidence="1">
    <location>
        <begin position="1622"/>
        <end position="1652"/>
    </location>
</feature>
<feature type="compositionally biased region" description="Polar residues" evidence="1">
    <location>
        <begin position="1829"/>
        <end position="1843"/>
    </location>
</feature>
<proteinExistence type="predicted"/>
<feature type="region of interest" description="Disordered" evidence="1">
    <location>
        <begin position="1617"/>
        <end position="1954"/>
    </location>
</feature>
<feature type="compositionally biased region" description="Low complexity" evidence="1">
    <location>
        <begin position="613"/>
        <end position="642"/>
    </location>
</feature>
<feature type="region of interest" description="Disordered" evidence="1">
    <location>
        <begin position="1"/>
        <end position="59"/>
    </location>
</feature>
<feature type="compositionally biased region" description="Basic and acidic residues" evidence="1">
    <location>
        <begin position="1492"/>
        <end position="1501"/>
    </location>
</feature>
<accession>A0A0K6SAA0</accession>
<feature type="compositionally biased region" description="Basic and acidic residues" evidence="1">
    <location>
        <begin position="856"/>
        <end position="870"/>
    </location>
</feature>
<feature type="region of interest" description="Disordered" evidence="1">
    <location>
        <begin position="548"/>
        <end position="671"/>
    </location>
</feature>
<feature type="compositionally biased region" description="Pro residues" evidence="1">
    <location>
        <begin position="1469"/>
        <end position="1485"/>
    </location>
</feature>
<feature type="compositionally biased region" description="Low complexity" evidence="1">
    <location>
        <begin position="1122"/>
        <end position="1134"/>
    </location>
</feature>
<feature type="compositionally biased region" description="Basic and acidic residues" evidence="1">
    <location>
        <begin position="813"/>
        <end position="831"/>
    </location>
</feature>
<feature type="compositionally biased region" description="Basic and acidic residues" evidence="1">
    <location>
        <begin position="548"/>
        <end position="572"/>
    </location>
</feature>
<dbReference type="EMBL" id="CDMZ01004089">
    <property type="protein sequence ID" value="CUC10466.1"/>
    <property type="molecule type" value="Genomic_DNA"/>
</dbReference>
<feature type="compositionally biased region" description="Basic and acidic residues" evidence="1">
    <location>
        <begin position="589"/>
        <end position="602"/>
    </location>
</feature>
<feature type="compositionally biased region" description="Basic and acidic residues" evidence="1">
    <location>
        <begin position="1057"/>
        <end position="1067"/>
    </location>
</feature>
<name>A0A0K6SAA0_9ALVE</name>
<feature type="compositionally biased region" description="Low complexity" evidence="1">
    <location>
        <begin position="886"/>
        <end position="912"/>
    </location>
</feature>
<feature type="compositionally biased region" description="Low complexity" evidence="1">
    <location>
        <begin position="1151"/>
        <end position="1169"/>
    </location>
</feature>
<sequence>MYSNYTHSEFYSQDQTDLLHHSNTQSERPKRPHHASEQGPGPEAHALKETQKKGEERGAKSPAFNLKCLTDKVSACCSSFKKRTATWCSPNTERDAWKAKEEEYIQELERRQVQQDILHADLYRTYCLMVAVSQNVSSLLCMFASAEGHAAESPTAETDRLHPTNWDPQIFAHLENLASTVHELLAVHASKNQTLFDSNGKFVVPLILPSFTEREMKEDPEGVAEHLRQAVWAQEATRSRIDNAASKLGKTHTALGTMLAGLGVRITATLRHCSSFWPPPYVARSEGPFHYPSDEPQSVSALWKRNERMRNSNREAALRRINEANGSSNRTGGGECTYREGNRHKGVCGYCRPASAGADPSNPPRIDIEWVKNLGKTKDGRLLKRDSSVRRPSDTSTGLEVDPFNLDFSEGPLQGPAGGHFDDLGGARHARAMMSSSGSALALNDSGTGTFGGEVQGRQGLKERQGAFLPQHETRGGRRASTLPVTHMGNLGTRHSPSRRQSAPPVVPSVGLGLGLGIGSLGLPGLRSADIQGKSAFQQMKEEYLEGREQRMRRQKQIEEEEKEAQREREPTPFELSCAKQMMPVSEGADMKSLKFQPDRRGKSERRRRSSDLSPRGSPSDSFSGRSSDSSFSSSSPRLRSPNPELNGKKMRARKRSPGSCTSSDTDDPIIHQMRANQLALDHANAVVYDSNGLPETAFSDVVSGSEDDEVQQFFSDSEEERKMKERKEKEKEDKRKTRAELKDQVRILRQQMIYEREKLAEKHKKKEWDAERRSSAPALLPPADPIKVTLTPPLEEIEASAPNQQRSLEVSAEAKDSKESTDDLTEKGNTNKDPSTATPPLPGPRSDSLSGAPAEVDKDTRGNPHRVDQNGKGNASRGNSPPQYPSGRRPSSPSLLPVPGKTSVASSSSSRRLQEGTTKTETAAILNRESSQDEQRCTQLKREEENENDRSARVLSETPSVSAEKIAEKESSKSPNTTTRHASTHSPSASVLQNSGDSHTRPTRQIQRKAPLPILYSPKRSQHEKVSSPHRRRSSGSIAEEKERNVYFRPDLVANLEEREGSQQEDVREEEEEREREADRTTPLGSAPSRSPLPTGPLSIDQHLLMDGILDHVVVEEQPESSASASASSSSSPSPSPTQKRPGGRGGGQELQSSLLGPLSQQQQPPFSDARRDKEETPTPIRPVSPTASSFGDPTASLPRSTNTRRPPSLPAPLSPSSCEEGTIPPAATTTNSSLEMRSLNNGGDGQESQTFSTKENQSIPQSPDMQQRSRRMDRGNQNASESQRVDAGEKGDRPSPPLPAHKRSNRASHASQEEQTESRPLPVSLLALHHGKHHAAMHLRDSPHSNEPAPHPENPSAPPLPSWKSPHESHSDEENDSEEDSKSFSNKSTKGLVSPINGDKQKHFPQAASAASVNKSLSLQHSPPPINRGGLLPKGGGLPAETLAQRNKNNGGIGGGNAKTAEDAEPRPPSAPPKSDRPPPPGPGINESLTFRERLDAIDTGRVNDGLTSERTAQKQKKKNAAAQKKNNFWSRWRIGRKNGGDSPAAPNASDGGVREDAKEETAQVETAKSKFEQLPDDPEDEAPTGFFARLIHSFEKRVNAIDEWAKNTDIYQTTGFPTKIEHFGRIVRDLPPDRSEDTKHLPKDPRPEVRPVSQQSSSQNTNKERKEEKEENAMPRPPKSSAATPSASVSPPSSSSANKSALAPHPQRGGQPLPPHLQNHHGIPPLPSLEFPPQGSDSLLSTGRVAPASFCLSSARPQTDSERERRDATVSEDDNKRYTTPPTHVQRTPPGPGPFGGPDHWSTTPVRPQPVDAPSRQRVGSPLSDLRSSCAQPADTLTQGSSPSPLLPKPPPQEGAWTLSVPTSPYFPLGGQKPFTSLPQGERGRTEIQRQTETMDRLDDFSDQNSDYEVEFLAAPRRIEPSRKRREEEDEELLRAAAQHEGPILQSLQRN</sequence>
<feature type="compositionally biased region" description="Basic and acidic residues" evidence="1">
    <location>
        <begin position="1920"/>
        <end position="1930"/>
    </location>
</feature>
<feature type="compositionally biased region" description="Basic and acidic residues" evidence="1">
    <location>
        <begin position="759"/>
        <end position="775"/>
    </location>
</feature>
<feature type="compositionally biased region" description="Polar residues" evidence="1">
    <location>
        <begin position="1229"/>
        <end position="1268"/>
    </location>
</feature>
<feature type="compositionally biased region" description="Polar residues" evidence="1">
    <location>
        <begin position="1411"/>
        <end position="1423"/>
    </location>
</feature>
<protein>
    <submittedName>
        <fullName evidence="2">Uncharacterized protein</fullName>
    </submittedName>
</protein>
<feature type="compositionally biased region" description="Basic and acidic residues" evidence="1">
    <location>
        <begin position="1665"/>
        <end position="1676"/>
    </location>
</feature>
<feature type="compositionally biased region" description="Polar residues" evidence="1">
    <location>
        <begin position="1655"/>
        <end position="1664"/>
    </location>
</feature>
<feature type="region of interest" description="Disordered" evidence="1">
    <location>
        <begin position="699"/>
        <end position="746"/>
    </location>
</feature>
<organism evidence="2">
    <name type="scientific">Chromera velia CCMP2878</name>
    <dbReference type="NCBI Taxonomy" id="1169474"/>
    <lineage>
        <taxon>Eukaryota</taxon>
        <taxon>Sar</taxon>
        <taxon>Alveolata</taxon>
        <taxon>Colpodellida</taxon>
        <taxon>Chromeraceae</taxon>
        <taxon>Chromera</taxon>
    </lineage>
</organism>
<feature type="compositionally biased region" description="Polar residues" evidence="1">
    <location>
        <begin position="1187"/>
        <end position="1207"/>
    </location>
</feature>
<feature type="compositionally biased region" description="Basic and acidic residues" evidence="1">
    <location>
        <begin position="931"/>
        <end position="953"/>
    </location>
</feature>
<evidence type="ECO:0000313" key="2">
    <source>
        <dbReference type="EMBL" id="CUC10466.1"/>
    </source>
</evidence>
<feature type="compositionally biased region" description="Basic and acidic residues" evidence="1">
    <location>
        <begin position="1885"/>
        <end position="1903"/>
    </location>
</feature>
<feature type="region of interest" description="Disordered" evidence="1">
    <location>
        <begin position="759"/>
        <end position="1588"/>
    </location>
</feature>
<feature type="compositionally biased region" description="Basic and acidic residues" evidence="1">
    <location>
        <begin position="1285"/>
        <end position="1295"/>
    </location>
</feature>
<feature type="compositionally biased region" description="Low complexity" evidence="1">
    <location>
        <begin position="1682"/>
        <end position="1707"/>
    </location>
</feature>
<feature type="compositionally biased region" description="Basic and acidic residues" evidence="1">
    <location>
        <begin position="1555"/>
        <end position="1576"/>
    </location>
</feature>
<feature type="compositionally biased region" description="Polar residues" evidence="1">
    <location>
        <begin position="1"/>
        <end position="26"/>
    </location>
</feature>
<reference evidence="2" key="1">
    <citation type="submission" date="2014-11" db="EMBL/GenBank/DDBJ databases">
        <title>Molecular phylogeny of cliff fern family Woodsiaceae with morphological implications.</title>
        <authorList>
            <person name="Shao Y.-Z."/>
            <person name="Wei R."/>
            <person name="Zhang X.-C."/>
        </authorList>
    </citation>
    <scope>NUCLEOTIDE SEQUENCE</scope>
</reference>
<evidence type="ECO:0000256" key="1">
    <source>
        <dbReference type="SAM" id="MobiDB-lite"/>
    </source>
</evidence>
<dbReference type="VEuPathDB" id="CryptoDB:Cvel_8931"/>
<feature type="region of interest" description="Disordered" evidence="1">
    <location>
        <begin position="386"/>
        <end position="405"/>
    </location>
</feature>
<feature type="compositionally biased region" description="Polar residues" evidence="1">
    <location>
        <begin position="974"/>
        <end position="998"/>
    </location>
</feature>
<feature type="compositionally biased region" description="Basic and acidic residues" evidence="1">
    <location>
        <begin position="1762"/>
        <end position="1780"/>
    </location>
</feature>
<feature type="compositionally biased region" description="Basic and acidic residues" evidence="1">
    <location>
        <begin position="45"/>
        <end position="59"/>
    </location>
</feature>